<dbReference type="GO" id="GO:2000142">
    <property type="term" value="P:regulation of DNA-templated transcription initiation"/>
    <property type="evidence" value="ECO:0007669"/>
    <property type="project" value="TreeGrafter"/>
</dbReference>
<dbReference type="InterPro" id="IPR000847">
    <property type="entry name" value="LysR_HTH_N"/>
</dbReference>
<keyword evidence="5" id="KW-0804">Transcription</keyword>
<dbReference type="Proteomes" id="UP000061603">
    <property type="component" value="Chromosome"/>
</dbReference>
<dbReference type="GO" id="GO:0003677">
    <property type="term" value="F:DNA binding"/>
    <property type="evidence" value="ECO:0007669"/>
    <property type="project" value="UniProtKB-KW"/>
</dbReference>
<dbReference type="STRING" id="1565605.PG1C_09875"/>
<dbReference type="PANTHER" id="PTHR30293:SF2">
    <property type="entry name" value="TRANSCRIPTIONAL ACTIVATOR PROTEIN NHAR"/>
    <property type="match status" value="1"/>
</dbReference>
<dbReference type="KEGG" id="rbu:PG1C_09875"/>
<name>A0A0C5JAF8_9PROT</name>
<dbReference type="Pfam" id="PF00126">
    <property type="entry name" value="HTH_1"/>
    <property type="match status" value="1"/>
</dbReference>
<evidence type="ECO:0000313" key="7">
    <source>
        <dbReference type="EMBL" id="AJP48659.1"/>
    </source>
</evidence>
<evidence type="ECO:0000256" key="4">
    <source>
        <dbReference type="ARBA" id="ARBA00023159"/>
    </source>
</evidence>
<organism evidence="7 8">
    <name type="scientific">Rugosibacter aromaticivorans</name>
    <dbReference type="NCBI Taxonomy" id="1565605"/>
    <lineage>
        <taxon>Bacteria</taxon>
        <taxon>Pseudomonadati</taxon>
        <taxon>Pseudomonadota</taxon>
        <taxon>Betaproteobacteria</taxon>
        <taxon>Nitrosomonadales</taxon>
        <taxon>Sterolibacteriaceae</taxon>
        <taxon>Rugosibacter</taxon>
    </lineage>
</organism>
<dbReference type="Gene3D" id="3.40.190.290">
    <property type="match status" value="1"/>
</dbReference>
<dbReference type="PATRIC" id="fig|1565605.3.peg.2104"/>
<feature type="domain" description="HTH lysR-type" evidence="6">
    <location>
        <begin position="2"/>
        <end position="59"/>
    </location>
</feature>
<evidence type="ECO:0000256" key="5">
    <source>
        <dbReference type="ARBA" id="ARBA00023163"/>
    </source>
</evidence>
<dbReference type="NCBIfam" id="NF008284">
    <property type="entry name" value="PRK11062.1"/>
    <property type="match status" value="1"/>
</dbReference>
<dbReference type="AlphaFoldDB" id="A0A0C5JAF8"/>
<evidence type="ECO:0000313" key="8">
    <source>
        <dbReference type="Proteomes" id="UP000061603"/>
    </source>
</evidence>
<gene>
    <name evidence="7" type="ORF">PG1C_09875</name>
</gene>
<evidence type="ECO:0000259" key="6">
    <source>
        <dbReference type="PROSITE" id="PS50931"/>
    </source>
</evidence>
<dbReference type="PROSITE" id="PS50931">
    <property type="entry name" value="HTH_LYSR"/>
    <property type="match status" value="1"/>
</dbReference>
<dbReference type="InterPro" id="IPR036390">
    <property type="entry name" value="WH_DNA-bd_sf"/>
</dbReference>
<evidence type="ECO:0000256" key="1">
    <source>
        <dbReference type="ARBA" id="ARBA00009437"/>
    </source>
</evidence>
<dbReference type="CDD" id="cd08429">
    <property type="entry name" value="PBP2_NhaR"/>
    <property type="match status" value="1"/>
</dbReference>
<keyword evidence="8" id="KW-1185">Reference proteome</keyword>
<dbReference type="Gene3D" id="1.10.10.10">
    <property type="entry name" value="Winged helix-like DNA-binding domain superfamily/Winged helix DNA-binding domain"/>
    <property type="match status" value="1"/>
</dbReference>
<evidence type="ECO:0000256" key="2">
    <source>
        <dbReference type="ARBA" id="ARBA00023015"/>
    </source>
</evidence>
<keyword evidence="2" id="KW-0805">Transcription regulation</keyword>
<dbReference type="Pfam" id="PF03466">
    <property type="entry name" value="LysR_substrate"/>
    <property type="match status" value="1"/>
</dbReference>
<keyword evidence="4" id="KW-0010">Activator</keyword>
<reference evidence="7 8" key="1">
    <citation type="journal article" date="2015" name="Genome Announc.">
        <title>Complete Genome Sequence of a Novel Bacterium within the Family Rhodocyclaceae That Degrades Polycyclic Aromatic Hydrocarbons.</title>
        <authorList>
            <person name="Singleton D.R."/>
            <person name="Dickey A.N."/>
            <person name="Scholl E.H."/>
            <person name="Wright F.A."/>
            <person name="Aitken M.D."/>
        </authorList>
    </citation>
    <scope>NUCLEOTIDE SEQUENCE [LARGE SCALE GENOMIC DNA]</scope>
    <source>
        <strain evidence="8">PG1-Ca6</strain>
    </source>
</reference>
<sequence length="306" mass="33608">MFNYRQLHYFYSVAKAGGMVRGAEQLHLTPQTLSGQIAQLEEKLGVALFRRTGRRLELTEAGRLALSYADEIFQVGNELEETLRNRHGERPFLFRVGIADVVPKSIAYRLLAPALGLPEPVRMVCREDKFERLLAELAIHRLDMVLADRPLSPGMDVKGYSHLLGECGLTFFAAPGLATKLEGGFPHLLDSAPLLIPGEDSAIRAPLLRWLRGQNIHPRLVGEFDDGALMKSFGQAGAGVFPAPTAIAAEVAAQYGVVSVGRTEAINERFFLITVERKLSHPAALAVSEAAHQGLFPTRETLHKQP</sequence>
<accession>A0A0C5JAF8</accession>
<dbReference type="RefSeq" id="WP_202634660.1">
    <property type="nucleotide sequence ID" value="NZ_CP010554.1"/>
</dbReference>
<dbReference type="FunFam" id="1.10.10.10:FF:000001">
    <property type="entry name" value="LysR family transcriptional regulator"/>
    <property type="match status" value="1"/>
</dbReference>
<dbReference type="SUPFAM" id="SSF46785">
    <property type="entry name" value="Winged helix' DNA-binding domain"/>
    <property type="match status" value="1"/>
</dbReference>
<evidence type="ECO:0000256" key="3">
    <source>
        <dbReference type="ARBA" id="ARBA00023125"/>
    </source>
</evidence>
<keyword evidence="3" id="KW-0238">DNA-binding</keyword>
<dbReference type="InterPro" id="IPR005119">
    <property type="entry name" value="LysR_subst-bd"/>
</dbReference>
<dbReference type="GO" id="GO:0003700">
    <property type="term" value="F:DNA-binding transcription factor activity"/>
    <property type="evidence" value="ECO:0007669"/>
    <property type="project" value="InterPro"/>
</dbReference>
<protein>
    <submittedName>
        <fullName evidence="7">LysR family transcriptional regulator</fullName>
    </submittedName>
</protein>
<dbReference type="PANTHER" id="PTHR30293">
    <property type="entry name" value="TRANSCRIPTIONAL REGULATORY PROTEIN NAC-RELATED"/>
    <property type="match status" value="1"/>
</dbReference>
<dbReference type="SUPFAM" id="SSF53850">
    <property type="entry name" value="Periplasmic binding protein-like II"/>
    <property type="match status" value="1"/>
</dbReference>
<proteinExistence type="inferred from homology"/>
<dbReference type="HOGENOM" id="CLU_039613_9_0_4"/>
<comment type="similarity">
    <text evidence="1">Belongs to the LysR transcriptional regulatory family.</text>
</comment>
<dbReference type="EMBL" id="CP010554">
    <property type="protein sequence ID" value="AJP48659.1"/>
    <property type="molecule type" value="Genomic_DNA"/>
</dbReference>
<dbReference type="InterPro" id="IPR036388">
    <property type="entry name" value="WH-like_DNA-bd_sf"/>
</dbReference>